<dbReference type="Gene3D" id="1.10.630.10">
    <property type="entry name" value="Cytochrome P450"/>
    <property type="match status" value="1"/>
</dbReference>
<accession>A0ABY5WCJ0</accession>
<evidence type="ECO:0000256" key="1">
    <source>
        <dbReference type="ARBA" id="ARBA00010617"/>
    </source>
</evidence>
<keyword evidence="2" id="KW-0349">Heme</keyword>
<keyword evidence="2" id="KW-0503">Monooxygenase</keyword>
<dbReference type="InterPro" id="IPR017972">
    <property type="entry name" value="Cyt_P450_CS"/>
</dbReference>
<dbReference type="PANTHER" id="PTHR46696:SF1">
    <property type="entry name" value="CYTOCHROME P450 YJIB-RELATED"/>
    <property type="match status" value="1"/>
</dbReference>
<dbReference type="EMBL" id="CP073720">
    <property type="protein sequence ID" value="UWP86991.1"/>
    <property type="molecule type" value="Genomic_DNA"/>
</dbReference>
<dbReference type="InterPro" id="IPR036396">
    <property type="entry name" value="Cyt_P450_sf"/>
</dbReference>
<proteinExistence type="inferred from homology"/>
<name>A0ABY5WCJ0_9ACTN</name>
<keyword evidence="2" id="KW-0560">Oxidoreductase</keyword>
<keyword evidence="4" id="KW-1185">Reference proteome</keyword>
<reference evidence="3" key="1">
    <citation type="submission" date="2021-04" db="EMBL/GenBank/DDBJ databases">
        <authorList>
            <person name="Hartkoorn R.C."/>
            <person name="Beaudoing E."/>
            <person name="Hot D."/>
        </authorList>
    </citation>
    <scope>NUCLEOTIDE SEQUENCE</scope>
    <source>
        <strain evidence="3">NRRL B-16292</strain>
    </source>
</reference>
<reference evidence="3" key="2">
    <citation type="submission" date="2022-09" db="EMBL/GenBank/DDBJ databases">
        <title>Biosynthetic gene clusters of Dactylosporangioum fulvum.</title>
        <authorList>
            <person name="Caradec T."/>
        </authorList>
    </citation>
    <scope>NUCLEOTIDE SEQUENCE</scope>
    <source>
        <strain evidence="3">NRRL B-16292</strain>
    </source>
</reference>
<organism evidence="3 4">
    <name type="scientific">Dactylosporangium fulvum</name>
    <dbReference type="NCBI Taxonomy" id="53359"/>
    <lineage>
        <taxon>Bacteria</taxon>
        <taxon>Bacillati</taxon>
        <taxon>Actinomycetota</taxon>
        <taxon>Actinomycetes</taxon>
        <taxon>Micromonosporales</taxon>
        <taxon>Micromonosporaceae</taxon>
        <taxon>Dactylosporangium</taxon>
    </lineage>
</organism>
<evidence type="ECO:0000313" key="4">
    <source>
        <dbReference type="Proteomes" id="UP001059617"/>
    </source>
</evidence>
<dbReference type="SUPFAM" id="SSF48264">
    <property type="entry name" value="Cytochrome P450"/>
    <property type="match status" value="1"/>
</dbReference>
<keyword evidence="2" id="KW-0408">Iron</keyword>
<dbReference type="InterPro" id="IPR001128">
    <property type="entry name" value="Cyt_P450"/>
</dbReference>
<dbReference type="PANTHER" id="PTHR46696">
    <property type="entry name" value="P450, PUTATIVE (EUROFUNG)-RELATED"/>
    <property type="match status" value="1"/>
</dbReference>
<gene>
    <name evidence="3" type="ORF">Dfulv_23220</name>
</gene>
<dbReference type="RefSeq" id="WP_259866725.1">
    <property type="nucleotide sequence ID" value="NZ_BAAAST010000167.1"/>
</dbReference>
<keyword evidence="2" id="KW-0479">Metal-binding</keyword>
<evidence type="ECO:0000313" key="3">
    <source>
        <dbReference type="EMBL" id="UWP86991.1"/>
    </source>
</evidence>
<protein>
    <submittedName>
        <fullName evidence="3">Cytochrome P450</fullName>
    </submittedName>
</protein>
<sequence>MTEAGPGYAADPYPCFERLRTTAPVFWSGRLHRFVLTRYEDVAAVLHDTGTFSSAVIPQVPPPDRARLAAFTDWSARWLFFLDPPEHTARRAPLARVLSPRAVAGLATHVDTLARGLLAELPAAGFDLVADFAHPLAARVVAGLLCAPGTETDEFLARARTLERAAANARDPAARRAGLTAMAEAASCPRPQAGTALPPVPAALRAAWGADHDLVGAHSLMLLFAGVETTQNLVANAVHALLHRPGHWAELRRDRTLLTSAVQEVARFAPPVLGVLRRATHDVTLAGTRIPAGAELVAMVAAANRDPARFPDPDVLDLRRTPNPHLSFGLGAHYCPGAALTRLTTGSALDALLDTFTTLTLADDALSWRDHDPTVHGPSRLRVHGRRCPVLHRR</sequence>
<evidence type="ECO:0000256" key="2">
    <source>
        <dbReference type="RuleBase" id="RU000461"/>
    </source>
</evidence>
<comment type="similarity">
    <text evidence="1 2">Belongs to the cytochrome P450 family.</text>
</comment>
<dbReference type="PROSITE" id="PS00086">
    <property type="entry name" value="CYTOCHROME_P450"/>
    <property type="match status" value="1"/>
</dbReference>
<dbReference type="Pfam" id="PF00067">
    <property type="entry name" value="p450"/>
    <property type="match status" value="1"/>
</dbReference>
<dbReference type="Proteomes" id="UP001059617">
    <property type="component" value="Chromosome"/>
</dbReference>